<dbReference type="RefSeq" id="WP_080868158.1">
    <property type="nucleotide sequence ID" value="NZ_LT009733.1"/>
</dbReference>
<keyword evidence="8" id="KW-0288">FMN</keyword>
<dbReference type="EMBL" id="FBWC01000042">
    <property type="protein sequence ID" value="CUX68062.1"/>
    <property type="molecule type" value="Genomic_DNA"/>
</dbReference>
<dbReference type="PANTHER" id="PTHR41523">
    <property type="entry name" value="TWO-COMPONENT SYSTEM SENSOR PROTEIN"/>
    <property type="match status" value="1"/>
</dbReference>
<keyword evidence="11" id="KW-0547">Nucleotide-binding</keyword>
<dbReference type="Pfam" id="PF08447">
    <property type="entry name" value="PAS_3"/>
    <property type="match status" value="1"/>
</dbReference>
<dbReference type="NCBIfam" id="TIGR00229">
    <property type="entry name" value="sensory_box"/>
    <property type="match status" value="2"/>
</dbReference>
<dbReference type="SUPFAM" id="SSF55781">
    <property type="entry name" value="GAF domain-like"/>
    <property type="match status" value="1"/>
</dbReference>
<evidence type="ECO:0000256" key="13">
    <source>
        <dbReference type="ARBA" id="ARBA00022840"/>
    </source>
</evidence>
<dbReference type="SMART" id="SM00065">
    <property type="entry name" value="GAF"/>
    <property type="match status" value="1"/>
</dbReference>
<dbReference type="SUPFAM" id="SSF55785">
    <property type="entry name" value="PYP-like sensor domain (PAS domain)"/>
    <property type="match status" value="2"/>
</dbReference>
<evidence type="ECO:0000256" key="6">
    <source>
        <dbReference type="ARBA" id="ARBA00022606"/>
    </source>
</evidence>
<dbReference type="PROSITE" id="PS50112">
    <property type="entry name" value="PAS"/>
    <property type="match status" value="2"/>
</dbReference>
<evidence type="ECO:0000256" key="2">
    <source>
        <dbReference type="ARBA" id="ARBA00012438"/>
    </source>
</evidence>
<keyword evidence="6" id="KW-0716">Sensory transduction</keyword>
<evidence type="ECO:0000256" key="3">
    <source>
        <dbReference type="ARBA" id="ARBA00021740"/>
    </source>
</evidence>
<dbReference type="SMART" id="SM00911">
    <property type="entry name" value="HWE_HK"/>
    <property type="match status" value="1"/>
</dbReference>
<dbReference type="PROSITE" id="PS50113">
    <property type="entry name" value="PAC"/>
    <property type="match status" value="2"/>
</dbReference>
<evidence type="ECO:0000256" key="7">
    <source>
        <dbReference type="ARBA" id="ARBA00022630"/>
    </source>
</evidence>
<evidence type="ECO:0000256" key="16">
    <source>
        <dbReference type="ARBA" id="ARBA00023170"/>
    </source>
</evidence>
<dbReference type="Proteomes" id="UP000191897">
    <property type="component" value="Unassembled WGS sequence"/>
</dbReference>
<dbReference type="EC" id="2.7.13.3" evidence="2"/>
<dbReference type="Gene3D" id="3.30.450.40">
    <property type="match status" value="1"/>
</dbReference>
<dbReference type="SUPFAM" id="SSF55874">
    <property type="entry name" value="ATPase domain of HSP90 chaperone/DNA topoisomerase II/histidine kinase"/>
    <property type="match status" value="1"/>
</dbReference>
<feature type="domain" description="PAC" evidence="18">
    <location>
        <begin position="258"/>
        <end position="310"/>
    </location>
</feature>
<feature type="domain" description="PAS" evidence="17">
    <location>
        <begin position="311"/>
        <end position="386"/>
    </location>
</feature>
<evidence type="ECO:0000256" key="15">
    <source>
        <dbReference type="ARBA" id="ARBA00023026"/>
    </source>
</evidence>
<evidence type="ECO:0000256" key="5">
    <source>
        <dbReference type="ARBA" id="ARBA00022553"/>
    </source>
</evidence>
<protein>
    <recommendedName>
        <fullName evidence="3">Blue-light-activated histidine kinase</fullName>
        <ecNumber evidence="2">2.7.13.3</ecNumber>
    </recommendedName>
</protein>
<comment type="catalytic activity">
    <reaction evidence="1">
        <text>ATP + protein L-histidine = ADP + protein N-phospho-L-histidine.</text>
        <dbReference type="EC" id="2.7.13.3"/>
    </reaction>
</comment>
<dbReference type="AlphaFoldDB" id="A0A1S7SEV5"/>
<dbReference type="InterPro" id="IPR013655">
    <property type="entry name" value="PAS_fold_3"/>
</dbReference>
<keyword evidence="16" id="KW-0675">Receptor</keyword>
<dbReference type="InterPro" id="IPR011102">
    <property type="entry name" value="Sig_transdc_His_kinase_HWE"/>
</dbReference>
<keyword evidence="15" id="KW-0843">Virulence</keyword>
<keyword evidence="9" id="KW-0808">Transferase</keyword>
<organism evidence="19 20">
    <name type="scientific">Agrobacterium tumefaciens str. Kerr 14</name>
    <dbReference type="NCBI Taxonomy" id="1183424"/>
    <lineage>
        <taxon>Bacteria</taxon>
        <taxon>Pseudomonadati</taxon>
        <taxon>Pseudomonadota</taxon>
        <taxon>Alphaproteobacteria</taxon>
        <taxon>Hyphomicrobiales</taxon>
        <taxon>Rhizobiaceae</taxon>
        <taxon>Rhizobium/Agrobacterium group</taxon>
        <taxon>Agrobacterium</taxon>
        <taxon>Agrobacterium tumefaciens complex</taxon>
    </lineage>
</organism>
<name>A0A1S7SEV5_AGRTU</name>
<keyword evidence="14" id="KW-0157">Chromophore</keyword>
<evidence type="ECO:0000313" key="20">
    <source>
        <dbReference type="Proteomes" id="UP000191897"/>
    </source>
</evidence>
<keyword evidence="13" id="KW-0067">ATP-binding</keyword>
<dbReference type="Gene3D" id="3.30.565.10">
    <property type="entry name" value="Histidine kinase-like ATPase, C-terminal domain"/>
    <property type="match status" value="1"/>
</dbReference>
<dbReference type="PANTHER" id="PTHR41523:SF8">
    <property type="entry name" value="ETHYLENE RESPONSE SENSOR PROTEIN"/>
    <property type="match status" value="1"/>
</dbReference>
<evidence type="ECO:0000256" key="1">
    <source>
        <dbReference type="ARBA" id="ARBA00000085"/>
    </source>
</evidence>
<accession>A0A1S7SEV5</accession>
<dbReference type="GO" id="GO:0004673">
    <property type="term" value="F:protein histidine kinase activity"/>
    <property type="evidence" value="ECO:0007669"/>
    <property type="project" value="UniProtKB-EC"/>
</dbReference>
<keyword evidence="10" id="KW-0677">Repeat</keyword>
<proteinExistence type="predicted"/>
<keyword evidence="5" id="KW-0597">Phosphoprotein</keyword>
<evidence type="ECO:0000256" key="12">
    <source>
        <dbReference type="ARBA" id="ARBA00022777"/>
    </source>
</evidence>
<reference evidence="19 20" key="1">
    <citation type="submission" date="2016-01" db="EMBL/GenBank/DDBJ databases">
        <authorList>
            <person name="Oliw E.H."/>
        </authorList>
    </citation>
    <scope>NUCLEOTIDE SEQUENCE [LARGE SCALE GENOMIC DNA]</scope>
    <source>
        <strain evidence="19 20">Kerr 14</strain>
    </source>
</reference>
<evidence type="ECO:0000313" key="19">
    <source>
        <dbReference type="EMBL" id="CUX68062.1"/>
    </source>
</evidence>
<evidence type="ECO:0000256" key="9">
    <source>
        <dbReference type="ARBA" id="ARBA00022679"/>
    </source>
</evidence>
<sequence length="641" mass="72136">MSDLSQMMKRQQVLADFGEFAIRSERLDEVLTQACRLAGEALGTHRAKILEIQEGRQELLVRAGVGWAPEVVGKLRLPMSERSSETYSINAAQPVISRDIAHENRFDVPEFMKQAGVVALVNVPIFVPGHRPYGVLQVDDTKPRDFGDDEIQFLRTYAMTLGPVIDRLHLVEERANAAEELRKGEERLRLIVESARDYAIFTLDVELNVETWPPGAEAVFGWTRAEIEGRCGDILFTPEDRALGAPQSEAETALRDGKAPDVRWHLHKDGRRVFIEGQSVPLFEGGKHTGFLKIGQDVTSRRAAQEALRESEERLRQFGEASQDVLWARDPETLQWTYLTPAFETIYGVPRDEALRGDNYRNWMEMILPEDREAAAASVEKVRQGERVMLEYRIRRPNDGEVRWLRDTTFPIFDEAGRVTRIGGIGQDITDDKEAAERMAVLVAELQHRTRNLMGVVRATAKRTGETSDDYENFSARFNDRLEALARVQGLLSRLGDTDRVSFDELIRTELRAMHGSFDRVTLDGPTGIRLRSSMVQTLAMALHELATNAVKYGALGQPNGHLSISWQMAEPDRRGRPRLHIDWHESGVLMPPVDATPQGGGQGRELIENALPYQLNAQTRFELGPDGVRCSITIPVSDSN</sequence>
<dbReference type="Gene3D" id="3.30.450.20">
    <property type="entry name" value="PAS domain"/>
    <property type="match status" value="2"/>
</dbReference>
<evidence type="ECO:0000256" key="10">
    <source>
        <dbReference type="ARBA" id="ARBA00022737"/>
    </source>
</evidence>
<dbReference type="InterPro" id="IPR003018">
    <property type="entry name" value="GAF"/>
</dbReference>
<keyword evidence="7" id="KW-0285">Flavoprotein</keyword>
<evidence type="ECO:0000256" key="14">
    <source>
        <dbReference type="ARBA" id="ARBA00022991"/>
    </source>
</evidence>
<dbReference type="InterPro" id="IPR001610">
    <property type="entry name" value="PAC"/>
</dbReference>
<dbReference type="InterPro" id="IPR000700">
    <property type="entry name" value="PAS-assoc_C"/>
</dbReference>
<dbReference type="InterPro" id="IPR029016">
    <property type="entry name" value="GAF-like_dom_sf"/>
</dbReference>
<dbReference type="GO" id="GO:0005524">
    <property type="term" value="F:ATP binding"/>
    <property type="evidence" value="ECO:0007669"/>
    <property type="project" value="UniProtKB-KW"/>
</dbReference>
<dbReference type="InterPro" id="IPR000014">
    <property type="entry name" value="PAS"/>
</dbReference>
<dbReference type="Pfam" id="PF01590">
    <property type="entry name" value="GAF"/>
    <property type="match status" value="1"/>
</dbReference>
<evidence type="ECO:0000256" key="4">
    <source>
        <dbReference type="ARBA" id="ARBA00022543"/>
    </source>
</evidence>
<dbReference type="InterPro" id="IPR013656">
    <property type="entry name" value="PAS_4"/>
</dbReference>
<keyword evidence="12 19" id="KW-0418">Kinase</keyword>
<dbReference type="InterPro" id="IPR036890">
    <property type="entry name" value="HATPase_C_sf"/>
</dbReference>
<dbReference type="SMART" id="SM00091">
    <property type="entry name" value="PAS"/>
    <property type="match status" value="2"/>
</dbReference>
<dbReference type="SMART" id="SM00086">
    <property type="entry name" value="PAC"/>
    <property type="match status" value="2"/>
</dbReference>
<dbReference type="CDD" id="cd00130">
    <property type="entry name" value="PAS"/>
    <property type="match status" value="1"/>
</dbReference>
<gene>
    <name evidence="19" type="ORF">AGR4C_pb30075</name>
</gene>
<dbReference type="InterPro" id="IPR035965">
    <property type="entry name" value="PAS-like_dom_sf"/>
</dbReference>
<evidence type="ECO:0000256" key="11">
    <source>
        <dbReference type="ARBA" id="ARBA00022741"/>
    </source>
</evidence>
<dbReference type="Pfam" id="PF07536">
    <property type="entry name" value="HWE_HK"/>
    <property type="match status" value="1"/>
</dbReference>
<feature type="domain" description="PAS" evidence="17">
    <location>
        <begin position="184"/>
        <end position="257"/>
    </location>
</feature>
<dbReference type="GO" id="GO:0009881">
    <property type="term" value="F:photoreceptor activity"/>
    <property type="evidence" value="ECO:0007669"/>
    <property type="project" value="UniProtKB-KW"/>
</dbReference>
<keyword evidence="4" id="KW-0600">Photoreceptor protein</keyword>
<evidence type="ECO:0000259" key="17">
    <source>
        <dbReference type="PROSITE" id="PS50112"/>
    </source>
</evidence>
<evidence type="ECO:0000256" key="8">
    <source>
        <dbReference type="ARBA" id="ARBA00022643"/>
    </source>
</evidence>
<feature type="domain" description="PAC" evidence="18">
    <location>
        <begin position="388"/>
        <end position="441"/>
    </location>
</feature>
<dbReference type="Pfam" id="PF08448">
    <property type="entry name" value="PAS_4"/>
    <property type="match status" value="1"/>
</dbReference>
<evidence type="ECO:0000259" key="18">
    <source>
        <dbReference type="PROSITE" id="PS50113"/>
    </source>
</evidence>